<dbReference type="Gene3D" id="3.30.390.50">
    <property type="entry name" value="CO dehydrogenase flavoprotein, C-terminal domain"/>
    <property type="match status" value="1"/>
</dbReference>
<gene>
    <name evidence="1" type="ORF">MW046_17290</name>
</gene>
<evidence type="ECO:0008006" key="3">
    <source>
        <dbReference type="Google" id="ProtNLM"/>
    </source>
</evidence>
<dbReference type="AlphaFoldDB" id="A0A8U0A7K9"/>
<dbReference type="Proteomes" id="UP000831768">
    <property type="component" value="Plasmid unnamed3"/>
</dbReference>
<organism evidence="1 2">
    <name type="scientific">Halocatena salina</name>
    <dbReference type="NCBI Taxonomy" id="2934340"/>
    <lineage>
        <taxon>Archaea</taxon>
        <taxon>Methanobacteriati</taxon>
        <taxon>Methanobacteriota</taxon>
        <taxon>Stenosarchaea group</taxon>
        <taxon>Halobacteria</taxon>
        <taxon>Halobacteriales</taxon>
        <taxon>Natronomonadaceae</taxon>
        <taxon>Halocatena</taxon>
    </lineage>
</organism>
<accession>A0A8U0A7K9</accession>
<dbReference type="RefSeq" id="WP_247995769.1">
    <property type="nucleotide sequence ID" value="NZ_CP096022.1"/>
</dbReference>
<evidence type="ECO:0000313" key="1">
    <source>
        <dbReference type="EMBL" id="UPM45115.1"/>
    </source>
</evidence>
<protein>
    <recommendedName>
        <fullName evidence="3">Lipoate--protein ligase</fullName>
    </recommendedName>
</protein>
<reference evidence="1" key="1">
    <citation type="submission" date="2022-04" db="EMBL/GenBank/DDBJ databases">
        <title>Halocatena sp. nov., isolated from a salt lake.</title>
        <authorList>
            <person name="Cui H.-L."/>
        </authorList>
    </citation>
    <scope>NUCLEOTIDE SEQUENCE</scope>
    <source>
        <strain evidence="1">AD-1</strain>
        <plasmid evidence="1">unnamed3</plasmid>
    </source>
</reference>
<evidence type="ECO:0000313" key="2">
    <source>
        <dbReference type="Proteomes" id="UP000831768"/>
    </source>
</evidence>
<dbReference type="EMBL" id="CP096022">
    <property type="protein sequence ID" value="UPM45115.1"/>
    <property type="molecule type" value="Genomic_DNA"/>
</dbReference>
<dbReference type="GeneID" id="71929839"/>
<sequence length="90" mass="9683">MEGTAAHKVSDGKLVEVRVTYDEAFENVTIRGDFFLEPPTALEELEAAIEGLPTDSDRARIVGAIQGVEAQLIGFDAEALATALEEAVHR</sequence>
<name>A0A8U0A7K9_9EURY</name>
<keyword evidence="1" id="KW-0614">Plasmid</keyword>
<geneLocation type="plasmid" evidence="1 2">
    <name>unnamed3</name>
</geneLocation>
<dbReference type="KEGG" id="haad:MW046_17290"/>
<keyword evidence="2" id="KW-1185">Reference proteome</keyword>
<proteinExistence type="predicted"/>